<evidence type="ECO:0000313" key="2">
    <source>
        <dbReference type="EMBL" id="KAH0555078.1"/>
    </source>
</evidence>
<dbReference type="EMBL" id="JAHXZJ010001119">
    <property type="protein sequence ID" value="KAH0555078.1"/>
    <property type="molecule type" value="Genomic_DNA"/>
</dbReference>
<comment type="caution">
    <text evidence="2">The sequence shown here is derived from an EMBL/GenBank/DDBJ whole genome shotgun (WGS) entry which is preliminary data.</text>
</comment>
<reference evidence="2 3" key="1">
    <citation type="journal article" date="2021" name="J. Hered.">
        <title>A chromosome-level genome assembly of the parasitoid wasp, Cotesia glomerata (Hymenoptera: Braconidae).</title>
        <authorList>
            <person name="Pinto B.J."/>
            <person name="Weis J.J."/>
            <person name="Gamble T."/>
            <person name="Ode P.J."/>
            <person name="Paul R."/>
            <person name="Zaspel J.M."/>
        </authorList>
    </citation>
    <scope>NUCLEOTIDE SEQUENCE [LARGE SCALE GENOMIC DNA]</scope>
    <source>
        <strain evidence="2">CgM1</strain>
    </source>
</reference>
<gene>
    <name evidence="2" type="ORF">KQX54_015103</name>
</gene>
<dbReference type="Gene3D" id="2.40.128.20">
    <property type="match status" value="1"/>
</dbReference>
<feature type="signal peptide" evidence="1">
    <location>
        <begin position="1"/>
        <end position="28"/>
    </location>
</feature>
<evidence type="ECO:0000313" key="3">
    <source>
        <dbReference type="Proteomes" id="UP000826195"/>
    </source>
</evidence>
<evidence type="ECO:0000256" key="1">
    <source>
        <dbReference type="SAM" id="SignalP"/>
    </source>
</evidence>
<dbReference type="AlphaFoldDB" id="A0AAV7IM62"/>
<sequence>MSKFKTQKMRTFFITFFLTAFAFTKTSGQSSSDASSSSSASSSSHASSLTKAPILYDGPCPQITGVTLDYCKTAGVWYEVQRSVNNFDGEGCQILTWGKPTKGFSRIITTKISANSKSNSTTTAVVKANNQAQFFNYDFPTVGNFGKEYFPLTINYRRYAIVWGCENRGDKHIETAWIFARKPKKPCKIEALMRDAYAKYNLTVPEMYDHNLSLCIV</sequence>
<organism evidence="2 3">
    <name type="scientific">Cotesia glomerata</name>
    <name type="common">Lepidopteran parasitic wasp</name>
    <name type="synonym">Apanteles glomeratus</name>
    <dbReference type="NCBI Taxonomy" id="32391"/>
    <lineage>
        <taxon>Eukaryota</taxon>
        <taxon>Metazoa</taxon>
        <taxon>Ecdysozoa</taxon>
        <taxon>Arthropoda</taxon>
        <taxon>Hexapoda</taxon>
        <taxon>Insecta</taxon>
        <taxon>Pterygota</taxon>
        <taxon>Neoptera</taxon>
        <taxon>Endopterygota</taxon>
        <taxon>Hymenoptera</taxon>
        <taxon>Apocrita</taxon>
        <taxon>Ichneumonoidea</taxon>
        <taxon>Braconidae</taxon>
        <taxon>Microgastrinae</taxon>
        <taxon>Cotesia</taxon>
    </lineage>
</organism>
<accession>A0AAV7IM62</accession>
<dbReference type="SUPFAM" id="SSF50814">
    <property type="entry name" value="Lipocalins"/>
    <property type="match status" value="1"/>
</dbReference>
<dbReference type="Proteomes" id="UP000826195">
    <property type="component" value="Unassembled WGS sequence"/>
</dbReference>
<feature type="chain" id="PRO_5043473732" evidence="1">
    <location>
        <begin position="29"/>
        <end position="217"/>
    </location>
</feature>
<proteinExistence type="predicted"/>
<protein>
    <submittedName>
        <fullName evidence="2">Uncharacterized protein</fullName>
    </submittedName>
</protein>
<name>A0AAV7IM62_COTGL</name>
<keyword evidence="3" id="KW-1185">Reference proteome</keyword>
<dbReference type="InterPro" id="IPR012674">
    <property type="entry name" value="Calycin"/>
</dbReference>
<keyword evidence="1" id="KW-0732">Signal</keyword>